<feature type="region of interest" description="Disordered" evidence="1">
    <location>
        <begin position="1"/>
        <end position="32"/>
    </location>
</feature>
<proteinExistence type="predicted"/>
<name>A0A183KBQ2_9TREM</name>
<dbReference type="AlphaFoldDB" id="A0A183KBQ2"/>
<dbReference type="WBParaSite" id="SCUD_0001244301-mRNA-1">
    <property type="protein sequence ID" value="SCUD_0001244301-mRNA-1"/>
    <property type="gene ID" value="SCUD_0001244301"/>
</dbReference>
<reference evidence="2 3" key="2">
    <citation type="submission" date="2018-11" db="EMBL/GenBank/DDBJ databases">
        <authorList>
            <consortium name="Pathogen Informatics"/>
        </authorList>
    </citation>
    <scope>NUCLEOTIDE SEQUENCE [LARGE SCALE GENOMIC DNA]</scope>
    <source>
        <strain evidence="2">Dakar</strain>
        <strain evidence="3">Dakar, Senegal</strain>
    </source>
</reference>
<evidence type="ECO:0000256" key="1">
    <source>
        <dbReference type="SAM" id="MobiDB-lite"/>
    </source>
</evidence>
<reference evidence="4" key="1">
    <citation type="submission" date="2016-06" db="UniProtKB">
        <authorList>
            <consortium name="WormBaseParasite"/>
        </authorList>
    </citation>
    <scope>IDENTIFICATION</scope>
</reference>
<dbReference type="Proteomes" id="UP000279833">
    <property type="component" value="Unassembled WGS sequence"/>
</dbReference>
<accession>A0A183KBQ2</accession>
<organism evidence="4">
    <name type="scientific">Schistosoma curassoni</name>
    <dbReference type="NCBI Taxonomy" id="6186"/>
    <lineage>
        <taxon>Eukaryota</taxon>
        <taxon>Metazoa</taxon>
        <taxon>Spiralia</taxon>
        <taxon>Lophotrochozoa</taxon>
        <taxon>Platyhelminthes</taxon>
        <taxon>Trematoda</taxon>
        <taxon>Digenea</taxon>
        <taxon>Strigeidida</taxon>
        <taxon>Schistosomatoidea</taxon>
        <taxon>Schistosomatidae</taxon>
        <taxon>Schistosoma</taxon>
    </lineage>
</organism>
<gene>
    <name evidence="2" type="ORF">SCUD_LOCUS12440</name>
</gene>
<dbReference type="EMBL" id="UZAK01035129">
    <property type="protein sequence ID" value="VDP48784.1"/>
    <property type="molecule type" value="Genomic_DNA"/>
</dbReference>
<evidence type="ECO:0000313" key="4">
    <source>
        <dbReference type="WBParaSite" id="SCUD_0001244301-mRNA-1"/>
    </source>
</evidence>
<evidence type="ECO:0000313" key="2">
    <source>
        <dbReference type="EMBL" id="VDP48784.1"/>
    </source>
</evidence>
<feature type="compositionally biased region" description="Basic and acidic residues" evidence="1">
    <location>
        <begin position="16"/>
        <end position="29"/>
    </location>
</feature>
<evidence type="ECO:0000313" key="3">
    <source>
        <dbReference type="Proteomes" id="UP000279833"/>
    </source>
</evidence>
<sequence length="210" mass="24498">MKKLYDTAKKLPGKYSKPERPAKDKEGRPITEIQQQRNRWIEYFEELLNRPASMNPSHIKSTHTDLPIDINPRTTEKIRMAIRQIKNGKGAGPNNIPAEALKSDVEVLKFKAENNNPITLECETLENVESFTYLGSIIDEQGGYGCRREGEDWQSKGRFPTIEEHMQLKTTFNQYQRENLQYEHQDSQSYCTELKLGELQQPSSRRYKYL</sequence>
<keyword evidence="3" id="KW-1185">Reference proteome</keyword>
<protein>
    <submittedName>
        <fullName evidence="2 4">Uncharacterized protein</fullName>
    </submittedName>
</protein>